<accession>A0A0D3J027</accession>
<sequence length="247" mass="28439">MVPEGVEWSKLPAQTLLLPAHPANVAARVASPRLERALALKREAEAPRRDQYVKGAMDWERNAWKVWDQKKEAEEKRRDRYGRALTHYIGGNKIVVREEPPSLTQCAHCDLGGGVHSLRRCMGCFAVAYCCKLHQKVHWQWHKHICFAIRAANNLEAKKGEGAGWVKLRPRRWRRPPIEKGAVVETNCRMRWANWKQFYTNGAMPMLNMMGDGGPLVCRAWDEAATLQRRPRRPCFCAGRPAPRWRV</sequence>
<dbReference type="PaxDb" id="2903-EOD16862"/>
<evidence type="ECO:0000256" key="1">
    <source>
        <dbReference type="ARBA" id="ARBA00022723"/>
    </source>
</evidence>
<feature type="domain" description="MYND-type" evidence="5">
    <location>
        <begin position="106"/>
        <end position="146"/>
    </location>
</feature>
<dbReference type="EnsemblProtists" id="EOD16862">
    <property type="protein sequence ID" value="EOD16862"/>
    <property type="gene ID" value="EMIHUDRAFT_210460"/>
</dbReference>
<evidence type="ECO:0000256" key="4">
    <source>
        <dbReference type="PROSITE-ProRule" id="PRU00134"/>
    </source>
</evidence>
<dbReference type="SUPFAM" id="SSF144232">
    <property type="entry name" value="HIT/MYND zinc finger-like"/>
    <property type="match status" value="1"/>
</dbReference>
<keyword evidence="3" id="KW-0862">Zinc</keyword>
<dbReference type="PROSITE" id="PS50865">
    <property type="entry name" value="ZF_MYND_2"/>
    <property type="match status" value="1"/>
</dbReference>
<evidence type="ECO:0000256" key="2">
    <source>
        <dbReference type="ARBA" id="ARBA00022771"/>
    </source>
</evidence>
<evidence type="ECO:0000256" key="3">
    <source>
        <dbReference type="ARBA" id="ARBA00022833"/>
    </source>
</evidence>
<evidence type="ECO:0000313" key="7">
    <source>
        <dbReference type="Proteomes" id="UP000013827"/>
    </source>
</evidence>
<name>A0A0D3J027_EMIH1</name>
<evidence type="ECO:0000313" key="6">
    <source>
        <dbReference type="EnsemblProtists" id="EOD16862"/>
    </source>
</evidence>
<keyword evidence="1" id="KW-0479">Metal-binding</keyword>
<dbReference type="PROSITE" id="PS01360">
    <property type="entry name" value="ZF_MYND_1"/>
    <property type="match status" value="1"/>
</dbReference>
<dbReference type="GeneID" id="17263022"/>
<keyword evidence="2 4" id="KW-0863">Zinc-finger</keyword>
<dbReference type="InterPro" id="IPR002893">
    <property type="entry name" value="Znf_MYND"/>
</dbReference>
<organism evidence="6 7">
    <name type="scientific">Emiliania huxleyi (strain CCMP1516)</name>
    <dbReference type="NCBI Taxonomy" id="280463"/>
    <lineage>
        <taxon>Eukaryota</taxon>
        <taxon>Haptista</taxon>
        <taxon>Haptophyta</taxon>
        <taxon>Prymnesiophyceae</taxon>
        <taxon>Isochrysidales</taxon>
        <taxon>Noelaerhabdaceae</taxon>
        <taxon>Emiliania</taxon>
    </lineage>
</organism>
<protein>
    <recommendedName>
        <fullName evidence="5">MYND-type domain-containing protein</fullName>
    </recommendedName>
</protein>
<dbReference type="Pfam" id="PF01753">
    <property type="entry name" value="zf-MYND"/>
    <property type="match status" value="1"/>
</dbReference>
<dbReference type="Proteomes" id="UP000013827">
    <property type="component" value="Unassembled WGS sequence"/>
</dbReference>
<proteinExistence type="predicted"/>
<keyword evidence="7" id="KW-1185">Reference proteome</keyword>
<dbReference type="AlphaFoldDB" id="A0A0D3J027"/>
<dbReference type="RefSeq" id="XP_005769291.1">
    <property type="nucleotide sequence ID" value="XM_005769234.1"/>
</dbReference>
<dbReference type="GO" id="GO:0008270">
    <property type="term" value="F:zinc ion binding"/>
    <property type="evidence" value="ECO:0007669"/>
    <property type="project" value="UniProtKB-KW"/>
</dbReference>
<reference evidence="7" key="1">
    <citation type="journal article" date="2013" name="Nature">
        <title>Pan genome of the phytoplankton Emiliania underpins its global distribution.</title>
        <authorList>
            <person name="Read B.A."/>
            <person name="Kegel J."/>
            <person name="Klute M.J."/>
            <person name="Kuo A."/>
            <person name="Lefebvre S.C."/>
            <person name="Maumus F."/>
            <person name="Mayer C."/>
            <person name="Miller J."/>
            <person name="Monier A."/>
            <person name="Salamov A."/>
            <person name="Young J."/>
            <person name="Aguilar M."/>
            <person name="Claverie J.M."/>
            <person name="Frickenhaus S."/>
            <person name="Gonzalez K."/>
            <person name="Herman E.K."/>
            <person name="Lin Y.C."/>
            <person name="Napier J."/>
            <person name="Ogata H."/>
            <person name="Sarno A.F."/>
            <person name="Shmutz J."/>
            <person name="Schroeder D."/>
            <person name="de Vargas C."/>
            <person name="Verret F."/>
            <person name="von Dassow P."/>
            <person name="Valentin K."/>
            <person name="Van de Peer Y."/>
            <person name="Wheeler G."/>
            <person name="Dacks J.B."/>
            <person name="Delwiche C.F."/>
            <person name="Dyhrman S.T."/>
            <person name="Glockner G."/>
            <person name="John U."/>
            <person name="Richards T."/>
            <person name="Worden A.Z."/>
            <person name="Zhang X."/>
            <person name="Grigoriev I.V."/>
            <person name="Allen A.E."/>
            <person name="Bidle K."/>
            <person name="Borodovsky M."/>
            <person name="Bowler C."/>
            <person name="Brownlee C."/>
            <person name="Cock J.M."/>
            <person name="Elias M."/>
            <person name="Gladyshev V.N."/>
            <person name="Groth M."/>
            <person name="Guda C."/>
            <person name="Hadaegh A."/>
            <person name="Iglesias-Rodriguez M.D."/>
            <person name="Jenkins J."/>
            <person name="Jones B.M."/>
            <person name="Lawson T."/>
            <person name="Leese F."/>
            <person name="Lindquist E."/>
            <person name="Lobanov A."/>
            <person name="Lomsadze A."/>
            <person name="Malik S.B."/>
            <person name="Marsh M.E."/>
            <person name="Mackinder L."/>
            <person name="Mock T."/>
            <person name="Mueller-Roeber B."/>
            <person name="Pagarete A."/>
            <person name="Parker M."/>
            <person name="Probert I."/>
            <person name="Quesneville H."/>
            <person name="Raines C."/>
            <person name="Rensing S.A."/>
            <person name="Riano-Pachon D.M."/>
            <person name="Richier S."/>
            <person name="Rokitta S."/>
            <person name="Shiraiwa Y."/>
            <person name="Soanes D.M."/>
            <person name="van der Giezen M."/>
            <person name="Wahlund T.M."/>
            <person name="Williams B."/>
            <person name="Wilson W."/>
            <person name="Wolfe G."/>
            <person name="Wurch L.L."/>
        </authorList>
    </citation>
    <scope>NUCLEOTIDE SEQUENCE</scope>
</reference>
<dbReference type="Gene3D" id="6.10.140.2220">
    <property type="match status" value="1"/>
</dbReference>
<evidence type="ECO:0000259" key="5">
    <source>
        <dbReference type="PROSITE" id="PS50865"/>
    </source>
</evidence>
<reference evidence="6" key="2">
    <citation type="submission" date="2024-10" db="UniProtKB">
        <authorList>
            <consortium name="EnsemblProtists"/>
        </authorList>
    </citation>
    <scope>IDENTIFICATION</scope>
</reference>
<dbReference type="HOGENOM" id="CLU_1126249_0_0_1"/>
<dbReference type="KEGG" id="ehx:EMIHUDRAFT_210460"/>